<evidence type="ECO:0000313" key="2">
    <source>
        <dbReference type="Proteomes" id="UP000254235"/>
    </source>
</evidence>
<gene>
    <name evidence="1" type="ORF">NCTC13043_02025</name>
</gene>
<dbReference type="RefSeq" id="WP_115083968.1">
    <property type="nucleotide sequence ID" value="NZ_CALBEW010000069.1"/>
</dbReference>
<proteinExistence type="predicted"/>
<reference evidence="1 2" key="1">
    <citation type="submission" date="2018-06" db="EMBL/GenBank/DDBJ databases">
        <authorList>
            <consortium name="Pathogen Informatics"/>
            <person name="Doyle S."/>
        </authorList>
    </citation>
    <scope>NUCLEOTIDE SEQUENCE [LARGE SCALE GENOMIC DNA]</scope>
    <source>
        <strain evidence="1 2">NCTC13043</strain>
    </source>
</reference>
<name>A0A379G9A5_9BACT</name>
<accession>A0A379G9A5</accession>
<evidence type="ECO:0000313" key="1">
    <source>
        <dbReference type="EMBL" id="SUC37535.1"/>
    </source>
</evidence>
<dbReference type="EMBL" id="UGTP01000002">
    <property type="protein sequence ID" value="SUC37535.1"/>
    <property type="molecule type" value="Genomic_DNA"/>
</dbReference>
<dbReference type="GeneID" id="78571664"/>
<dbReference type="Proteomes" id="UP000254235">
    <property type="component" value="Unassembled WGS sequence"/>
</dbReference>
<sequence length="155" mass="17275">MQIDNINSLIAKYTEGETTVAEEEQLRNFFAQDPLLVPNELRPFCALFRWEQQERCKQVAKQTVSSAKTNALKKHKRLPNWIVATVSAAAAVVITLFIVRHNVTKTGDYAFIDGECTTNKTMVHQEAEAALDMVSANEGEDFQALSQIGGTSNEE</sequence>
<dbReference type="OrthoDB" id="1098521at2"/>
<protein>
    <submittedName>
        <fullName evidence="1">Uncharacterized protein</fullName>
    </submittedName>
</protein>
<dbReference type="AlphaFoldDB" id="A0A379G9A5"/>
<organism evidence="1 2">
    <name type="scientific">Prevotella pallens</name>
    <dbReference type="NCBI Taxonomy" id="60133"/>
    <lineage>
        <taxon>Bacteria</taxon>
        <taxon>Pseudomonadati</taxon>
        <taxon>Bacteroidota</taxon>
        <taxon>Bacteroidia</taxon>
        <taxon>Bacteroidales</taxon>
        <taxon>Prevotellaceae</taxon>
        <taxon>Prevotella</taxon>
    </lineage>
</organism>